<proteinExistence type="predicted"/>
<dbReference type="Proteomes" id="UP000203229">
    <property type="component" value="Chromosome"/>
</dbReference>
<evidence type="ECO:0000313" key="1">
    <source>
        <dbReference type="EMBL" id="ASP28263.1"/>
    </source>
</evidence>
<reference evidence="1 2" key="1">
    <citation type="submission" date="2017-07" db="EMBL/GenBank/DDBJ databases">
        <title>Complete genome sequence of Spiroplasma corruscae EC-1 (DSM 19793).</title>
        <authorList>
            <person name="Tsai Y.-M."/>
            <person name="Lo W.-S."/>
            <person name="Kuo C.-H."/>
        </authorList>
    </citation>
    <scope>NUCLEOTIDE SEQUENCE [LARGE SCALE GENOMIC DNA]</scope>
    <source>
        <strain evidence="1 2">EC-1</strain>
    </source>
</reference>
<protein>
    <submittedName>
        <fullName evidence="1">Uncharacterized protein</fullName>
    </submittedName>
</protein>
<dbReference type="EMBL" id="CP022535">
    <property type="protein sequence ID" value="ASP28263.1"/>
    <property type="molecule type" value="Genomic_DNA"/>
</dbReference>
<evidence type="ECO:0000313" key="2">
    <source>
        <dbReference type="Proteomes" id="UP000203229"/>
    </source>
</evidence>
<keyword evidence="2" id="KW-1185">Reference proteome</keyword>
<dbReference type="OrthoDB" id="389120at2"/>
<name>A0A222EPP1_9MOLU</name>
<gene>
    <name evidence="1" type="ORF">SCORR_v1c04910</name>
</gene>
<sequence>MNFNIDINKIISDFYKRDVKGLFLNKQFKLSTNQKKDLILISKSYDSKDIFNELNNFFNKHISGNNYELCLMMTLITQRYNYFYQTEIEWNKFFQSKVFLENSEDLKEKIFIFFEKQIDIYSVNYLNIINGFNVNQWNTTFYKKLKSIFDGIVSNRLIDEKIKKIDEFIDLVKNTKYIYSSLEGIGVEIEKQKFLSNTNEIKIIFQSMKDLLDRVLRKIELN</sequence>
<dbReference type="KEGG" id="scou:SCORR_v1c04910"/>
<dbReference type="AlphaFoldDB" id="A0A222EPP1"/>
<dbReference type="RefSeq" id="WP_094048833.1">
    <property type="nucleotide sequence ID" value="NZ_CP022535.1"/>
</dbReference>
<accession>A0A222EPP1</accession>
<organism evidence="1 2">
    <name type="scientific">Spiroplasma corruscae</name>
    <dbReference type="NCBI Taxonomy" id="216934"/>
    <lineage>
        <taxon>Bacteria</taxon>
        <taxon>Bacillati</taxon>
        <taxon>Mycoplasmatota</taxon>
        <taxon>Mollicutes</taxon>
        <taxon>Entomoplasmatales</taxon>
        <taxon>Spiroplasmataceae</taxon>
        <taxon>Spiroplasma</taxon>
    </lineage>
</organism>